<dbReference type="GO" id="GO:0001525">
    <property type="term" value="P:angiogenesis"/>
    <property type="evidence" value="ECO:0007669"/>
    <property type="project" value="UniProtKB-KW"/>
</dbReference>
<sequence>MRCASTAGAALVLCAATAGLLSAQGRTAQPEPRRFASWDEMNLLAHGLLQLGHGLREHVERTHRQLGALEGRLAACGAACQGSKGTGAPLKDTESTVAGDSGGAAPETLHSLQTQLKAQNSKIQQLFQKVAQQQRHLEKQNLRIQNLQSQIGLLAPEHLESGVAKTSRGKRLPKMAQLIGPPPNATRLHRPPRDCQELFQEGERQSGLFQIQPQGSPPFLVNCEMTSEGGWTVIQRRQDGSVDFNQPWEAYKAGFGDPQGEFWLGLEKMHSITGDRGSHLAIQLQDWDGNAKSLQFPIHLGGEDTAYSLQLTEPTANELGASNVSPSGLSLPFSTWDQDHDLRRDLNCAKSLSGGWWFGTCGHSNLNGQYFHSIPLQRQQRKKGIFWKTWRGRYYPLQATTLLIQPMEVATAS</sequence>
<dbReference type="AlphaFoldDB" id="A0A8C5KYM3"/>
<dbReference type="GO" id="GO:0072577">
    <property type="term" value="P:endothelial cell apoptotic process"/>
    <property type="evidence" value="ECO:0007669"/>
    <property type="project" value="Ensembl"/>
</dbReference>
<evidence type="ECO:0000256" key="8">
    <source>
        <dbReference type="SAM" id="Coils"/>
    </source>
</evidence>
<dbReference type="Proteomes" id="UP000694385">
    <property type="component" value="Unassembled WGS sequence"/>
</dbReference>
<dbReference type="Gene3D" id="4.10.530.10">
    <property type="entry name" value="Gamma-fibrinogen Carboxyl Terminal Fragment, domain 2"/>
    <property type="match status" value="1"/>
</dbReference>
<gene>
    <name evidence="12" type="primary">Angptl4</name>
</gene>
<keyword evidence="3" id="KW-0037">Angiogenesis</keyword>
<dbReference type="RefSeq" id="XP_004672237.1">
    <property type="nucleotide sequence ID" value="XM_004672180.2"/>
</dbReference>
<evidence type="ECO:0000256" key="2">
    <source>
        <dbReference type="ARBA" id="ARBA00022525"/>
    </source>
</evidence>
<dbReference type="OrthoDB" id="6145874at2759"/>
<dbReference type="GO" id="GO:0035473">
    <property type="term" value="F:lipase binding"/>
    <property type="evidence" value="ECO:0007669"/>
    <property type="project" value="Ensembl"/>
</dbReference>
<feature type="domain" description="Fibrinogen C-terminal" evidence="11">
    <location>
        <begin position="186"/>
        <end position="408"/>
    </location>
</feature>
<dbReference type="GeneTree" id="ENSGT00940000159478"/>
<dbReference type="SMART" id="SM00186">
    <property type="entry name" value="FBG"/>
    <property type="match status" value="1"/>
</dbReference>
<dbReference type="Gene3D" id="3.90.215.10">
    <property type="entry name" value="Gamma Fibrinogen, chain A, domain 1"/>
    <property type="match status" value="1"/>
</dbReference>
<feature type="chain" id="PRO_5034414311" evidence="10">
    <location>
        <begin position="24"/>
        <end position="413"/>
    </location>
</feature>
<dbReference type="InterPro" id="IPR036056">
    <property type="entry name" value="Fibrinogen-like_C"/>
</dbReference>
<evidence type="ECO:0000313" key="12">
    <source>
        <dbReference type="Ensembl" id="ENSJJAP00000016023.1"/>
    </source>
</evidence>
<dbReference type="GO" id="GO:0007596">
    <property type="term" value="P:blood coagulation"/>
    <property type="evidence" value="ECO:0007669"/>
    <property type="project" value="InterPro"/>
</dbReference>
<dbReference type="InterPro" id="IPR037579">
    <property type="entry name" value="FIB_ANG-like"/>
</dbReference>
<dbReference type="InterPro" id="IPR002181">
    <property type="entry name" value="Fibrinogen_a/b/g_C_dom"/>
</dbReference>
<dbReference type="GO" id="GO:0045717">
    <property type="term" value="P:negative regulation of fatty acid biosynthetic process"/>
    <property type="evidence" value="ECO:0007669"/>
    <property type="project" value="Ensembl"/>
</dbReference>
<name>A0A8C5KYM3_JACJA</name>
<keyword evidence="5 8" id="KW-0175">Coiled coil</keyword>
<dbReference type="InterPro" id="IPR014716">
    <property type="entry name" value="Fibrinogen_a/b/g_C_1"/>
</dbReference>
<evidence type="ECO:0000256" key="7">
    <source>
        <dbReference type="ARBA" id="ARBA00023180"/>
    </source>
</evidence>
<keyword evidence="2" id="KW-0964">Secreted</keyword>
<evidence type="ECO:0000256" key="4">
    <source>
        <dbReference type="ARBA" id="ARBA00022729"/>
    </source>
</evidence>
<dbReference type="GO" id="GO:0043335">
    <property type="term" value="P:protein unfolding"/>
    <property type="evidence" value="ECO:0007669"/>
    <property type="project" value="Ensembl"/>
</dbReference>
<organism evidence="12 13">
    <name type="scientific">Jaculus jaculus</name>
    <name type="common">Lesser Egyptian jerboa</name>
    <dbReference type="NCBI Taxonomy" id="51337"/>
    <lineage>
        <taxon>Eukaryota</taxon>
        <taxon>Metazoa</taxon>
        <taxon>Chordata</taxon>
        <taxon>Craniata</taxon>
        <taxon>Vertebrata</taxon>
        <taxon>Euteleostomi</taxon>
        <taxon>Mammalia</taxon>
        <taxon>Eutheria</taxon>
        <taxon>Euarchontoglires</taxon>
        <taxon>Glires</taxon>
        <taxon>Rodentia</taxon>
        <taxon>Myomorpha</taxon>
        <taxon>Dipodoidea</taxon>
        <taxon>Dipodidae</taxon>
        <taxon>Dipodinae</taxon>
        <taxon>Jaculus</taxon>
    </lineage>
</organism>
<keyword evidence="4 10" id="KW-0732">Signal</keyword>
<keyword evidence="7" id="KW-0325">Glycoprotein</keyword>
<dbReference type="GO" id="GO:0090318">
    <property type="term" value="P:regulation of chylomicron remodeling"/>
    <property type="evidence" value="ECO:0007669"/>
    <property type="project" value="Ensembl"/>
</dbReference>
<evidence type="ECO:0000256" key="3">
    <source>
        <dbReference type="ARBA" id="ARBA00022657"/>
    </source>
</evidence>
<keyword evidence="13" id="KW-1185">Reference proteome</keyword>
<evidence type="ECO:0000256" key="1">
    <source>
        <dbReference type="ARBA" id="ARBA00004613"/>
    </source>
</evidence>
<evidence type="ECO:0000256" key="9">
    <source>
        <dbReference type="SAM" id="MobiDB-lite"/>
    </source>
</evidence>
<comment type="subcellular location">
    <subcellularLocation>
        <location evidence="1">Secreted</location>
    </subcellularLocation>
</comment>
<dbReference type="PANTHER" id="PTHR47221">
    <property type="entry name" value="FIBRINOGEN ALPHA CHAIN"/>
    <property type="match status" value="1"/>
</dbReference>
<dbReference type="GO" id="GO:2000352">
    <property type="term" value="P:negative regulation of endothelial cell apoptotic process"/>
    <property type="evidence" value="ECO:0007669"/>
    <property type="project" value="Ensembl"/>
</dbReference>
<feature type="region of interest" description="Disordered" evidence="9">
    <location>
        <begin position="82"/>
        <end position="104"/>
    </location>
</feature>
<dbReference type="GO" id="GO:0042802">
    <property type="term" value="F:identical protein binding"/>
    <property type="evidence" value="ECO:0007669"/>
    <property type="project" value="Ensembl"/>
</dbReference>
<protein>
    <submittedName>
        <fullName evidence="12">Angiopoietin-like 4</fullName>
    </submittedName>
</protein>
<dbReference type="InterPro" id="IPR020837">
    <property type="entry name" value="Fibrinogen_CS"/>
</dbReference>
<reference evidence="12" key="2">
    <citation type="submission" date="2025-09" db="UniProtKB">
        <authorList>
            <consortium name="Ensembl"/>
        </authorList>
    </citation>
    <scope>IDENTIFICATION</scope>
</reference>
<dbReference type="GO" id="GO:0055102">
    <property type="term" value="F:lipase inhibitor activity"/>
    <property type="evidence" value="ECO:0007669"/>
    <property type="project" value="Ensembl"/>
</dbReference>
<dbReference type="Ensembl" id="ENSJJAT00000022531.1">
    <property type="protein sequence ID" value="ENSJJAP00000016023.1"/>
    <property type="gene ID" value="ENSJJAG00000018006.1"/>
</dbReference>
<evidence type="ECO:0000256" key="10">
    <source>
        <dbReference type="SAM" id="SignalP"/>
    </source>
</evidence>
<dbReference type="GO" id="GO:0070328">
    <property type="term" value="P:triglyceride homeostasis"/>
    <property type="evidence" value="ECO:0007669"/>
    <property type="project" value="Ensembl"/>
</dbReference>
<accession>A0A8C5KYM3</accession>
<dbReference type="PROSITE" id="PS51406">
    <property type="entry name" value="FIBRINOGEN_C_2"/>
    <property type="match status" value="1"/>
</dbReference>
<dbReference type="GO" id="GO:0010903">
    <property type="term" value="P:negative regulation of very-low-density lipoprotein particle remodeling"/>
    <property type="evidence" value="ECO:0007669"/>
    <property type="project" value="Ensembl"/>
</dbReference>
<feature type="coiled-coil region" evidence="8">
    <location>
        <begin position="109"/>
        <end position="150"/>
    </location>
</feature>
<dbReference type="CTD" id="51129"/>
<dbReference type="PROSITE" id="PS00514">
    <property type="entry name" value="FIBRINOGEN_C_1"/>
    <property type="match status" value="1"/>
</dbReference>
<dbReference type="GeneID" id="101594062"/>
<evidence type="ECO:0000313" key="13">
    <source>
        <dbReference type="Proteomes" id="UP000694385"/>
    </source>
</evidence>
<dbReference type="SUPFAM" id="SSF56496">
    <property type="entry name" value="Fibrinogen C-terminal domain-like"/>
    <property type="match status" value="1"/>
</dbReference>
<dbReference type="PANTHER" id="PTHR47221:SF6">
    <property type="entry name" value="FIBRINOGEN ALPHA CHAIN"/>
    <property type="match status" value="1"/>
</dbReference>
<feature type="signal peptide" evidence="10">
    <location>
        <begin position="1"/>
        <end position="23"/>
    </location>
</feature>
<dbReference type="FunFam" id="4.10.530.10:FF:000001">
    <property type="entry name" value="angiopoietin-2 isoform X1"/>
    <property type="match status" value="1"/>
</dbReference>
<evidence type="ECO:0000256" key="5">
    <source>
        <dbReference type="ARBA" id="ARBA00023054"/>
    </source>
</evidence>
<reference evidence="12" key="1">
    <citation type="submission" date="2025-08" db="UniProtKB">
        <authorList>
            <consortium name="Ensembl"/>
        </authorList>
    </citation>
    <scope>IDENTIFICATION</scope>
</reference>
<proteinExistence type="predicted"/>
<keyword evidence="6" id="KW-1015">Disulfide bond</keyword>
<dbReference type="Pfam" id="PF00147">
    <property type="entry name" value="Fibrinogen_C"/>
    <property type="match status" value="1"/>
</dbReference>
<dbReference type="CDD" id="cd00087">
    <property type="entry name" value="FReD"/>
    <property type="match status" value="1"/>
</dbReference>
<evidence type="ECO:0000256" key="6">
    <source>
        <dbReference type="ARBA" id="ARBA00023157"/>
    </source>
</evidence>
<evidence type="ECO:0000259" key="11">
    <source>
        <dbReference type="PROSITE" id="PS51406"/>
    </source>
</evidence>
<dbReference type="GO" id="GO:0005615">
    <property type="term" value="C:extracellular space"/>
    <property type="evidence" value="ECO:0007669"/>
    <property type="project" value="Ensembl"/>
</dbReference>